<evidence type="ECO:0000313" key="1">
    <source>
        <dbReference type="Proteomes" id="UP000095287"/>
    </source>
</evidence>
<proteinExistence type="predicted"/>
<organism evidence="1 2">
    <name type="scientific">Steinernema glaseri</name>
    <dbReference type="NCBI Taxonomy" id="37863"/>
    <lineage>
        <taxon>Eukaryota</taxon>
        <taxon>Metazoa</taxon>
        <taxon>Ecdysozoa</taxon>
        <taxon>Nematoda</taxon>
        <taxon>Chromadorea</taxon>
        <taxon>Rhabditida</taxon>
        <taxon>Tylenchina</taxon>
        <taxon>Panagrolaimomorpha</taxon>
        <taxon>Strongyloidoidea</taxon>
        <taxon>Steinernematidae</taxon>
        <taxon>Steinernema</taxon>
    </lineage>
</organism>
<dbReference type="AlphaFoldDB" id="A0A1I7ZEX2"/>
<dbReference type="WBParaSite" id="L893_g25492.t1">
    <property type="protein sequence ID" value="L893_g25492.t1"/>
    <property type="gene ID" value="L893_g25492"/>
</dbReference>
<dbReference type="Proteomes" id="UP000095287">
    <property type="component" value="Unplaced"/>
</dbReference>
<keyword evidence="1" id="KW-1185">Reference proteome</keyword>
<reference evidence="2" key="1">
    <citation type="submission" date="2016-11" db="UniProtKB">
        <authorList>
            <consortium name="WormBaseParasite"/>
        </authorList>
    </citation>
    <scope>IDENTIFICATION</scope>
</reference>
<protein>
    <submittedName>
        <fullName evidence="2">NR LBD domain-containing protein</fullName>
    </submittedName>
</protein>
<evidence type="ECO:0000313" key="2">
    <source>
        <dbReference type="WBParaSite" id="L893_g25492.t1"/>
    </source>
</evidence>
<name>A0A1I7ZEX2_9BILA</name>
<sequence length="138" mass="15499">MVRFYGHGHKVRLKEGPREISILMANFLILPDKRRIAARRDCPSSLGCHVSLCANNIISGNGSDESSAFHKHRRRLVAFAGLLAKGGENLQRLLTSMLDEIGVLRLEDHNHLMGIYNDELSSLFALHASPQEHRSFIE</sequence>
<accession>A0A1I7ZEX2</accession>